<dbReference type="KEGG" id="manq:L1994_02580"/>
<dbReference type="Proteomes" id="UP001218895">
    <property type="component" value="Chromosome"/>
</dbReference>
<evidence type="ECO:0000256" key="2">
    <source>
        <dbReference type="HAMAP-Rule" id="MF_00341"/>
    </source>
</evidence>
<organism evidence="3 4">
    <name type="scientific">Methanomicrobium antiquum</name>
    <dbReference type="NCBI Taxonomy" id="487686"/>
    <lineage>
        <taxon>Archaea</taxon>
        <taxon>Methanobacteriati</taxon>
        <taxon>Methanobacteriota</taxon>
        <taxon>Stenosarchaea group</taxon>
        <taxon>Methanomicrobia</taxon>
        <taxon>Methanomicrobiales</taxon>
        <taxon>Methanomicrobiaceae</taxon>
        <taxon>Methanomicrobium</taxon>
    </lineage>
</organism>
<evidence type="ECO:0000256" key="1">
    <source>
        <dbReference type="ARBA" id="ARBA00006969"/>
    </source>
</evidence>
<sequence length="136" mass="15629">MENHKGIEEKIFSHLKKYPKTTKIIEIGIGKNFYVAEKLHHEGYLIKASDIKKNPDLTSISYRTDDIFSPDISLYTDADLIYSIRPGVEMMPALIEIAKKAECELLVYHLGNEIYKDGGELIDCGVILHRYYKPPR</sequence>
<name>A0AAF0FRM9_9EURY</name>
<comment type="similarity">
    <text evidence="1 2">Belongs to the UPF0146 family.</text>
</comment>
<dbReference type="AlphaFoldDB" id="A0AAF0FRM9"/>
<dbReference type="RefSeq" id="WP_278100131.1">
    <property type="nucleotide sequence ID" value="NZ_CP091092.1"/>
</dbReference>
<dbReference type="InterPro" id="IPR005353">
    <property type="entry name" value="UPF0146"/>
</dbReference>
<dbReference type="EMBL" id="CP091092">
    <property type="protein sequence ID" value="WFN37292.1"/>
    <property type="molecule type" value="Genomic_DNA"/>
</dbReference>
<dbReference type="Pfam" id="PF03686">
    <property type="entry name" value="UPF0146"/>
    <property type="match status" value="1"/>
</dbReference>
<dbReference type="GeneID" id="79949245"/>
<dbReference type="HAMAP" id="MF_00341">
    <property type="entry name" value="UPF0146"/>
    <property type="match status" value="1"/>
</dbReference>
<evidence type="ECO:0000313" key="4">
    <source>
        <dbReference type="Proteomes" id="UP001218895"/>
    </source>
</evidence>
<dbReference type="Gene3D" id="3.40.50.150">
    <property type="entry name" value="Vaccinia Virus protein VP39"/>
    <property type="match status" value="1"/>
</dbReference>
<accession>A0AAF0FRM9</accession>
<keyword evidence="4" id="KW-1185">Reference proteome</keyword>
<protein>
    <recommendedName>
        <fullName evidence="2">UPF0146 protein L1994_02580</fullName>
    </recommendedName>
</protein>
<gene>
    <name evidence="3" type="ORF">L1994_02580</name>
</gene>
<reference evidence="3" key="1">
    <citation type="submission" date="2022-01" db="EMBL/GenBank/DDBJ databases">
        <title>Complete genome of Methanomicrobium antiquum DSM 21220.</title>
        <authorList>
            <person name="Chen S.-C."/>
            <person name="You Y.-T."/>
            <person name="Zhou Y.-Z."/>
            <person name="Lai M.-C."/>
        </authorList>
    </citation>
    <scope>NUCLEOTIDE SEQUENCE</scope>
    <source>
        <strain evidence="3">DSM 21220</strain>
    </source>
</reference>
<dbReference type="InterPro" id="IPR029063">
    <property type="entry name" value="SAM-dependent_MTases_sf"/>
</dbReference>
<evidence type="ECO:0000313" key="3">
    <source>
        <dbReference type="EMBL" id="WFN37292.1"/>
    </source>
</evidence>
<proteinExistence type="inferred from homology"/>